<dbReference type="Proteomes" id="UP000295106">
    <property type="component" value="Unassembled WGS sequence"/>
</dbReference>
<dbReference type="EMBL" id="SLXD01000008">
    <property type="protein sequence ID" value="TCP01777.1"/>
    <property type="molecule type" value="Genomic_DNA"/>
</dbReference>
<protein>
    <submittedName>
        <fullName evidence="1">Uncharacterized protein</fullName>
    </submittedName>
</protein>
<evidence type="ECO:0000313" key="2">
    <source>
        <dbReference type="Proteomes" id="UP000295106"/>
    </source>
</evidence>
<gene>
    <name evidence="1" type="ORF">EV684_108118</name>
</gene>
<dbReference type="GeneID" id="99683864"/>
<dbReference type="RefSeq" id="WP_132647841.1">
    <property type="nucleotide sequence ID" value="NZ_CP181386.1"/>
</dbReference>
<dbReference type="AlphaFoldDB" id="A0A4R2MB71"/>
<sequence length="68" mass="7647">MLRDRRLWGWLAAVCAAAALLGFEQLVRLSVVQGDERRAAARERQMAVWRCALLPASLERRACRAALP</sequence>
<reference evidence="1 2" key="1">
    <citation type="submission" date="2019-03" db="EMBL/GenBank/DDBJ databases">
        <title>Genomic Encyclopedia of Type Strains, Phase IV (KMG-IV): sequencing the most valuable type-strain genomes for metagenomic binning, comparative biology and taxonomic classification.</title>
        <authorList>
            <person name="Goeker M."/>
        </authorList>
    </citation>
    <scope>NUCLEOTIDE SEQUENCE [LARGE SCALE GENOMIC DNA]</scope>
    <source>
        <strain evidence="1 2">DSM 1709</strain>
    </source>
</reference>
<proteinExistence type="predicted"/>
<accession>A0A4R2MB71</accession>
<comment type="caution">
    <text evidence="1">The sequence shown here is derived from an EMBL/GenBank/DDBJ whole genome shotgun (WGS) entry which is preliminary data.</text>
</comment>
<name>A0A4R2MB71_RUBGE</name>
<organism evidence="1 2">
    <name type="scientific">Rubrivivax gelatinosus</name>
    <name type="common">Rhodocyclus gelatinosus</name>
    <name type="synonym">Rhodopseudomonas gelatinosa</name>
    <dbReference type="NCBI Taxonomy" id="28068"/>
    <lineage>
        <taxon>Bacteria</taxon>
        <taxon>Pseudomonadati</taxon>
        <taxon>Pseudomonadota</taxon>
        <taxon>Betaproteobacteria</taxon>
        <taxon>Burkholderiales</taxon>
        <taxon>Sphaerotilaceae</taxon>
        <taxon>Rubrivivax</taxon>
    </lineage>
</organism>
<evidence type="ECO:0000313" key="1">
    <source>
        <dbReference type="EMBL" id="TCP01777.1"/>
    </source>
</evidence>